<comment type="caution">
    <text evidence="1">The sequence shown here is derived from an EMBL/GenBank/DDBJ whole genome shotgun (WGS) entry which is preliminary data.</text>
</comment>
<name>A0ABQ2SBS8_9DEIO</name>
<protein>
    <recommendedName>
        <fullName evidence="3">Four-helix bundle copper-binding protein</fullName>
    </recommendedName>
</protein>
<dbReference type="PANTHER" id="PTHR37310">
    <property type="entry name" value="CYTOPLASMIC PROTEIN-RELATED"/>
    <property type="match status" value="1"/>
</dbReference>
<dbReference type="EMBL" id="BMQN01000023">
    <property type="protein sequence ID" value="GGS09149.1"/>
    <property type="molecule type" value="Genomic_DNA"/>
</dbReference>
<dbReference type="Gene3D" id="1.20.1270.360">
    <property type="match status" value="1"/>
</dbReference>
<evidence type="ECO:0000313" key="2">
    <source>
        <dbReference type="Proteomes" id="UP000644548"/>
    </source>
</evidence>
<dbReference type="InterPro" id="IPR044543">
    <property type="entry name" value="YHJQ-like"/>
</dbReference>
<evidence type="ECO:0008006" key="3">
    <source>
        <dbReference type="Google" id="ProtNLM"/>
    </source>
</evidence>
<organism evidence="1 2">
    <name type="scientific">Deinococcus sedimenti</name>
    <dbReference type="NCBI Taxonomy" id="1867090"/>
    <lineage>
        <taxon>Bacteria</taxon>
        <taxon>Thermotogati</taxon>
        <taxon>Deinococcota</taxon>
        <taxon>Deinococci</taxon>
        <taxon>Deinococcales</taxon>
        <taxon>Deinococcaceae</taxon>
        <taxon>Deinococcus</taxon>
    </lineage>
</organism>
<reference evidence="2" key="1">
    <citation type="journal article" date="2019" name="Int. J. Syst. Evol. Microbiol.">
        <title>The Global Catalogue of Microorganisms (GCM) 10K type strain sequencing project: providing services to taxonomists for standard genome sequencing and annotation.</title>
        <authorList>
            <consortium name="The Broad Institute Genomics Platform"/>
            <consortium name="The Broad Institute Genome Sequencing Center for Infectious Disease"/>
            <person name="Wu L."/>
            <person name="Ma J."/>
        </authorList>
    </citation>
    <scope>NUCLEOTIDE SEQUENCE [LARGE SCALE GENOMIC DNA]</scope>
    <source>
        <strain evidence="2">JCM 31405</strain>
    </source>
</reference>
<proteinExistence type="predicted"/>
<dbReference type="InterPro" id="IPR005560">
    <property type="entry name" value="Csp_YhjQ"/>
</dbReference>
<dbReference type="Pfam" id="PF03860">
    <property type="entry name" value="Csp"/>
    <property type="match status" value="1"/>
</dbReference>
<accession>A0ABQ2SBS8</accession>
<gene>
    <name evidence="1" type="ORF">GCM10008960_39310</name>
</gene>
<dbReference type="Proteomes" id="UP000644548">
    <property type="component" value="Unassembled WGS sequence"/>
</dbReference>
<dbReference type="CDD" id="cd08026">
    <property type="entry name" value="DUF326"/>
    <property type="match status" value="1"/>
</dbReference>
<evidence type="ECO:0000313" key="1">
    <source>
        <dbReference type="EMBL" id="GGS09149.1"/>
    </source>
</evidence>
<sequence length="208" mass="22004">MHTAYRVPARRSTRSTQAGVGDDLPNMILRKCLHGAAMVTVQGPCALNAPRTRRGTGPRFTHADHRSAMTTQISSMLRTHPQPQTTFDPAALAECLDACLECSAVCTACADACLSEQAHLAHLVRCIRLNLDCADICAATGRVLGRLTDADQAVLRAQLQACVAACTACGDECANHAQHMNMAHCAVCADSCRRCAAACTRLLGSVSA</sequence>
<keyword evidence="2" id="KW-1185">Reference proteome</keyword>
<dbReference type="PANTHER" id="PTHR37310:SF1">
    <property type="entry name" value="CYTOPLASMIC PROTEIN"/>
    <property type="match status" value="1"/>
</dbReference>